<evidence type="ECO:0008006" key="3">
    <source>
        <dbReference type="Google" id="ProtNLM"/>
    </source>
</evidence>
<proteinExistence type="predicted"/>
<organism evidence="1 2">
    <name type="scientific">Choanephora cucurbitarum</name>
    <dbReference type="NCBI Taxonomy" id="101091"/>
    <lineage>
        <taxon>Eukaryota</taxon>
        <taxon>Fungi</taxon>
        <taxon>Fungi incertae sedis</taxon>
        <taxon>Mucoromycota</taxon>
        <taxon>Mucoromycotina</taxon>
        <taxon>Mucoromycetes</taxon>
        <taxon>Mucorales</taxon>
        <taxon>Mucorineae</taxon>
        <taxon>Choanephoraceae</taxon>
        <taxon>Choanephoroideae</taxon>
        <taxon>Choanephora</taxon>
    </lineage>
</organism>
<dbReference type="InParanoid" id="A0A1C7N092"/>
<dbReference type="CDD" id="cd09917">
    <property type="entry name" value="F-box_SF"/>
    <property type="match status" value="1"/>
</dbReference>
<accession>A0A1C7N092</accession>
<dbReference type="Proteomes" id="UP000093000">
    <property type="component" value="Unassembled WGS sequence"/>
</dbReference>
<gene>
    <name evidence="1" type="ORF">A0J61_09507</name>
</gene>
<evidence type="ECO:0000313" key="2">
    <source>
        <dbReference type="Proteomes" id="UP000093000"/>
    </source>
</evidence>
<evidence type="ECO:0000313" key="1">
    <source>
        <dbReference type="EMBL" id="OBZ82441.1"/>
    </source>
</evidence>
<comment type="caution">
    <text evidence="1">The sequence shown here is derived from an EMBL/GenBank/DDBJ whole genome shotgun (WGS) entry which is preliminary data.</text>
</comment>
<dbReference type="SUPFAM" id="SSF52047">
    <property type="entry name" value="RNI-like"/>
    <property type="match status" value="1"/>
</dbReference>
<dbReference type="AlphaFoldDB" id="A0A1C7N092"/>
<dbReference type="Gene3D" id="3.80.10.10">
    <property type="entry name" value="Ribonuclease Inhibitor"/>
    <property type="match status" value="1"/>
</dbReference>
<dbReference type="OrthoDB" id="2206928at2759"/>
<keyword evidence="2" id="KW-1185">Reference proteome</keyword>
<name>A0A1C7N092_9FUNG</name>
<sequence length="582" mass="67920">MLGHLDTRDIMQCQRVCRNWSTVCQRKAYTDVTIYYRNEMSGFLKIASGPLGKLVKRLHIRNEGFNIIRVKGAIKTCFINFNFFFSPGVDITSLPTVCPNLEVLKFDLLENVYWEWIYVNCSIGHWKHMNTLPYPTDSSKAGEYYSKTIHILRRNMKEIKLFAYGTRTSTSQALIESLDDFQQLETLRVGDLHAFSLELDQLIDKFPQLKRIFIKPEYVTIETYLNREGPAQVKPSPTVEEIDLNGITLSVNALRYIMKKFPNLKRLQDVPFSKQLDYLPFGPAALQEFANYVKGLDYLSMEEMFFEDMTEFISVMADKLSDRQYLFELSARYHGIGQVYFDTSKVVIEKDRKREQVVSLKVDNKGQVFPFGEALSMLYGKLTILKFNHVADSPSHFVARRTNYAGTVHKHYLDDITSTCPKLKRLYINRFYLIDCQLSQPSTSISQLYLQQCYYVPQALFQLSEGLPRLRHLSFAPMLVLDPVTLKPLPEDPDHVAIDMPYTRLSTLFLEDIRFPRRRKSIFMKLMADKGVKYYQIHYNQMTSIPKETYQKAVTKQSHFSLRVRFKHLDEIRMLGQTFKLV</sequence>
<protein>
    <recommendedName>
        <fullName evidence="3">F-box domain-containing protein</fullName>
    </recommendedName>
</protein>
<dbReference type="EMBL" id="LUGH01000866">
    <property type="protein sequence ID" value="OBZ82441.1"/>
    <property type="molecule type" value="Genomic_DNA"/>
</dbReference>
<reference evidence="1 2" key="1">
    <citation type="submission" date="2016-03" db="EMBL/GenBank/DDBJ databases">
        <title>Choanephora cucurbitarum.</title>
        <authorList>
            <person name="Min B."/>
            <person name="Park H."/>
            <person name="Park J.-H."/>
            <person name="Shin H.-D."/>
            <person name="Choi I.-G."/>
        </authorList>
    </citation>
    <scope>NUCLEOTIDE SEQUENCE [LARGE SCALE GENOMIC DNA]</scope>
    <source>
        <strain evidence="1 2">KUS-F28377</strain>
    </source>
</reference>
<dbReference type="InterPro" id="IPR032675">
    <property type="entry name" value="LRR_dom_sf"/>
</dbReference>